<name>A0A2R7Y586_9ARCH</name>
<dbReference type="Gene3D" id="3.20.20.100">
    <property type="entry name" value="NADP-dependent oxidoreductase domain"/>
    <property type="match status" value="1"/>
</dbReference>
<dbReference type="EMBL" id="NDWU01000007">
    <property type="protein sequence ID" value="PUA32684.1"/>
    <property type="molecule type" value="Genomic_DNA"/>
</dbReference>
<evidence type="ECO:0000259" key="2">
    <source>
        <dbReference type="Pfam" id="PF00248"/>
    </source>
</evidence>
<proteinExistence type="predicted"/>
<accession>A0A2R7Y586</accession>
<keyword evidence="1" id="KW-0560">Oxidoreductase</keyword>
<dbReference type="PROSITE" id="PS00062">
    <property type="entry name" value="ALDOKETO_REDUCTASE_2"/>
    <property type="match status" value="1"/>
</dbReference>
<dbReference type="InterPro" id="IPR036812">
    <property type="entry name" value="NAD(P)_OxRdtase_dom_sf"/>
</dbReference>
<gene>
    <name evidence="3" type="ORF">B9J98_03670</name>
</gene>
<protein>
    <recommendedName>
        <fullName evidence="2">NADP-dependent oxidoreductase domain-containing protein</fullName>
    </recommendedName>
</protein>
<dbReference type="GO" id="GO:0016491">
    <property type="term" value="F:oxidoreductase activity"/>
    <property type="evidence" value="ECO:0007669"/>
    <property type="project" value="UniProtKB-KW"/>
</dbReference>
<dbReference type="SUPFAM" id="SSF51430">
    <property type="entry name" value="NAD(P)-linked oxidoreductase"/>
    <property type="match status" value="1"/>
</dbReference>
<organism evidence="3 4">
    <name type="scientific">Candidatus Terraquivivens tikiterensis</name>
    <dbReference type="NCBI Taxonomy" id="1980982"/>
    <lineage>
        <taxon>Archaea</taxon>
        <taxon>Nitrososphaerota</taxon>
        <taxon>Candidatus Wolframiiraptoraceae</taxon>
        <taxon>Candidatus Terraquivivens</taxon>
    </lineage>
</organism>
<evidence type="ECO:0000313" key="4">
    <source>
        <dbReference type="Proteomes" id="UP000244066"/>
    </source>
</evidence>
<dbReference type="FunFam" id="3.20.20.100:FF:000004">
    <property type="entry name" value="Oxidoreductase, aldo/keto reductase"/>
    <property type="match status" value="1"/>
</dbReference>
<reference evidence="3 4" key="1">
    <citation type="submission" date="2017-04" db="EMBL/GenBank/DDBJ databases">
        <title>Draft Aigarchaeota genome from a New Zealand hot spring.</title>
        <authorList>
            <person name="Reysenbach A.-L."/>
            <person name="Donaho J.A."/>
            <person name="Gerhart J."/>
            <person name="Kelley J.F."/>
            <person name="Kouba K."/>
            <person name="Podar M."/>
            <person name="Stott M."/>
        </authorList>
    </citation>
    <scope>NUCLEOTIDE SEQUENCE [LARGE SCALE GENOMIC DNA]</scope>
    <source>
        <strain evidence="3">NZ13_MG1</strain>
    </source>
</reference>
<dbReference type="InterPro" id="IPR023210">
    <property type="entry name" value="NADP_OxRdtase_dom"/>
</dbReference>
<evidence type="ECO:0000313" key="3">
    <source>
        <dbReference type="EMBL" id="PUA32684.1"/>
    </source>
</evidence>
<dbReference type="PANTHER" id="PTHR43638:SF3">
    <property type="entry name" value="ALDEHYDE REDUCTASE"/>
    <property type="match status" value="1"/>
</dbReference>
<sequence length="325" mass="36802">MEYVELGKSGFKVSVIGLGTWQIGTRLWGWGKDYNEPDAVATVRRAIELGINLIDTAEVYGGGRSEEVVGRAVADRRDEVFLATKVWISNLSYERVIKSAERSLRRLGVDAIDLYQVHWPNPLVPIEQTMRAMERLVKEGKVRCIGVSNFSVEQLKRAQEALSSEEIVSNQVEYNLLNRKIERDLLPYARKEKITIIAYSPLAKGILTGKYAPGNVPRDLLRRVDVLFSSENLKRAGKLLEVLRNIAERRGKRIPQVALNWLIREPTVIAIPGAKRPEQVETNAGAAGWRLTDEEIMEIDHASSSFKPERVRSYASLLLRLLKLW</sequence>
<dbReference type="CDD" id="cd19084">
    <property type="entry name" value="AKR_AKR11B1-like"/>
    <property type="match status" value="1"/>
</dbReference>
<dbReference type="Proteomes" id="UP000244066">
    <property type="component" value="Unassembled WGS sequence"/>
</dbReference>
<feature type="domain" description="NADP-dependent oxidoreductase" evidence="2">
    <location>
        <begin position="16"/>
        <end position="302"/>
    </location>
</feature>
<dbReference type="AlphaFoldDB" id="A0A2R7Y586"/>
<dbReference type="GO" id="GO:0005829">
    <property type="term" value="C:cytosol"/>
    <property type="evidence" value="ECO:0007669"/>
    <property type="project" value="UniProtKB-ARBA"/>
</dbReference>
<dbReference type="PIRSF" id="PIRSF000097">
    <property type="entry name" value="AKR"/>
    <property type="match status" value="1"/>
</dbReference>
<evidence type="ECO:0000256" key="1">
    <source>
        <dbReference type="ARBA" id="ARBA00023002"/>
    </source>
</evidence>
<comment type="caution">
    <text evidence="3">The sequence shown here is derived from an EMBL/GenBank/DDBJ whole genome shotgun (WGS) entry which is preliminary data.</text>
</comment>
<dbReference type="Pfam" id="PF00248">
    <property type="entry name" value="Aldo_ket_red"/>
    <property type="match status" value="1"/>
</dbReference>
<dbReference type="InterPro" id="IPR018170">
    <property type="entry name" value="Aldo/ket_reductase_CS"/>
</dbReference>
<dbReference type="InterPro" id="IPR020471">
    <property type="entry name" value="AKR"/>
</dbReference>
<dbReference type="PRINTS" id="PR00069">
    <property type="entry name" value="ALDKETRDTASE"/>
</dbReference>
<dbReference type="PANTHER" id="PTHR43638">
    <property type="entry name" value="OXIDOREDUCTASE, ALDO/KETO REDUCTASE FAMILY PROTEIN"/>
    <property type="match status" value="1"/>
</dbReference>